<protein>
    <recommendedName>
        <fullName evidence="3">Multidrug resistance protein NorM</fullName>
    </recommendedName>
</protein>
<proteinExistence type="predicted"/>
<accession>A0A1H6RR84</accession>
<evidence type="ECO:0000313" key="1">
    <source>
        <dbReference type="EMBL" id="SEI53682.1"/>
    </source>
</evidence>
<reference evidence="1 2" key="1">
    <citation type="submission" date="2016-10" db="EMBL/GenBank/DDBJ databases">
        <authorList>
            <person name="de Groot N.N."/>
        </authorList>
    </citation>
    <scope>NUCLEOTIDE SEQUENCE [LARGE SCALE GENOMIC DNA]</scope>
    <source>
        <strain evidence="1 2">DSM 29340</strain>
    </source>
</reference>
<organism evidence="1 2">
    <name type="scientific">Cribrihabitans marinus</name>
    <dbReference type="NCBI Taxonomy" id="1227549"/>
    <lineage>
        <taxon>Bacteria</taxon>
        <taxon>Pseudomonadati</taxon>
        <taxon>Pseudomonadota</taxon>
        <taxon>Alphaproteobacteria</taxon>
        <taxon>Rhodobacterales</taxon>
        <taxon>Paracoccaceae</taxon>
        <taxon>Cribrihabitans</taxon>
    </lineage>
</organism>
<dbReference type="STRING" id="1227549.SAMN05444007_101488"/>
<dbReference type="AlphaFoldDB" id="A0A1H6RR84"/>
<dbReference type="EMBL" id="FNYD01000001">
    <property type="protein sequence ID" value="SEI53682.1"/>
    <property type="molecule type" value="Genomic_DNA"/>
</dbReference>
<gene>
    <name evidence="1" type="ORF">SAMN05444007_101488</name>
</gene>
<keyword evidence="2" id="KW-1185">Reference proteome</keyword>
<evidence type="ECO:0008006" key="3">
    <source>
        <dbReference type="Google" id="ProtNLM"/>
    </source>
</evidence>
<dbReference type="RefSeq" id="WP_092362144.1">
    <property type="nucleotide sequence ID" value="NZ_BMGV01000001.1"/>
</dbReference>
<name>A0A1H6RR84_9RHOB</name>
<sequence length="62" mass="6236">MSSHINSFLTGPLGPICARTALPIIFVMGMNGALAVADSLVLGHFSGANALAAVTPIGEGWV</sequence>
<dbReference type="Proteomes" id="UP000199379">
    <property type="component" value="Unassembled WGS sequence"/>
</dbReference>
<evidence type="ECO:0000313" key="2">
    <source>
        <dbReference type="Proteomes" id="UP000199379"/>
    </source>
</evidence>